<reference evidence="2 3" key="1">
    <citation type="submission" date="2020-04" db="EMBL/GenBank/DDBJ databases">
        <authorList>
            <person name="Yoon J."/>
        </authorList>
    </citation>
    <scope>NUCLEOTIDE SEQUENCE [LARGE SCALE GENOMIC DNA]</scope>
    <source>
        <strain evidence="2 3">KMU-166</strain>
    </source>
</reference>
<gene>
    <name evidence="2" type="ORF">HCU74_10465</name>
</gene>
<dbReference type="InterPro" id="IPR007076">
    <property type="entry name" value="TfoX_N"/>
</dbReference>
<proteinExistence type="predicted"/>
<dbReference type="PANTHER" id="PTHR36121:SF1">
    <property type="entry name" value="PROTEIN SXY"/>
    <property type="match status" value="1"/>
</dbReference>
<sequence>MPENLSYLLEQMQCLGPVEARRMFGAYGIFIDGIMFGLYSDEQLYLKADSVSAEKFEQRGLPPFIYQRSGKEIALSYRCAPEDFIDDTEVMSVWGMEAIFAAHRSRR</sequence>
<dbReference type="SUPFAM" id="SSF159894">
    <property type="entry name" value="YgaC/TfoX-N like"/>
    <property type="match status" value="1"/>
</dbReference>
<dbReference type="PANTHER" id="PTHR36121">
    <property type="entry name" value="PROTEIN SXY"/>
    <property type="match status" value="1"/>
</dbReference>
<keyword evidence="3" id="KW-1185">Reference proteome</keyword>
<dbReference type="Gene3D" id="3.30.1460.30">
    <property type="entry name" value="YgaC/TfoX-N like chaperone"/>
    <property type="match status" value="1"/>
</dbReference>
<evidence type="ECO:0000313" key="2">
    <source>
        <dbReference type="EMBL" id="NKI17846.1"/>
    </source>
</evidence>
<name>A0ABX1GFY2_9GAMM</name>
<comment type="caution">
    <text evidence="2">The sequence shown here is derived from an EMBL/GenBank/DDBJ whole genome shotgun (WGS) entry which is preliminary data.</text>
</comment>
<evidence type="ECO:0000313" key="3">
    <source>
        <dbReference type="Proteomes" id="UP000765845"/>
    </source>
</evidence>
<feature type="domain" description="TfoX N-terminal" evidence="1">
    <location>
        <begin position="10"/>
        <end position="100"/>
    </location>
</feature>
<accession>A0ABX1GFY2</accession>
<dbReference type="InterPro" id="IPR047525">
    <property type="entry name" value="TfoX-like"/>
</dbReference>
<dbReference type="Pfam" id="PF04993">
    <property type="entry name" value="TfoX_N"/>
    <property type="match status" value="1"/>
</dbReference>
<evidence type="ECO:0000259" key="1">
    <source>
        <dbReference type="Pfam" id="PF04993"/>
    </source>
</evidence>
<protein>
    <submittedName>
        <fullName evidence="2">TfoX/Sxy family protein</fullName>
    </submittedName>
</protein>
<dbReference type="Proteomes" id="UP000765845">
    <property type="component" value="Unassembled WGS sequence"/>
</dbReference>
<dbReference type="EMBL" id="JAAWWK010000003">
    <property type="protein sequence ID" value="NKI17846.1"/>
    <property type="molecule type" value="Genomic_DNA"/>
</dbReference>
<organism evidence="2 3">
    <name type="scientific">Spongiibacter thalassae</name>
    <dbReference type="NCBI Taxonomy" id="2721624"/>
    <lineage>
        <taxon>Bacteria</taxon>
        <taxon>Pseudomonadati</taxon>
        <taxon>Pseudomonadota</taxon>
        <taxon>Gammaproteobacteria</taxon>
        <taxon>Cellvibrionales</taxon>
        <taxon>Spongiibacteraceae</taxon>
        <taxon>Spongiibacter</taxon>
    </lineage>
</organism>